<dbReference type="Proteomes" id="UP000430634">
    <property type="component" value="Unassembled WGS sequence"/>
</dbReference>
<organism evidence="2 3">
    <name type="scientific">Pseudoduganella buxea</name>
    <dbReference type="NCBI Taxonomy" id="1949069"/>
    <lineage>
        <taxon>Bacteria</taxon>
        <taxon>Pseudomonadati</taxon>
        <taxon>Pseudomonadota</taxon>
        <taxon>Betaproteobacteria</taxon>
        <taxon>Burkholderiales</taxon>
        <taxon>Oxalobacteraceae</taxon>
        <taxon>Telluria group</taxon>
        <taxon>Pseudoduganella</taxon>
    </lineage>
</organism>
<proteinExistence type="predicted"/>
<reference evidence="1" key="4">
    <citation type="submission" date="2024-05" db="EMBL/GenBank/DDBJ databases">
        <authorList>
            <person name="Sun Q."/>
            <person name="Zhou Y."/>
        </authorList>
    </citation>
    <scope>NUCLEOTIDE SEQUENCE</scope>
    <source>
        <strain evidence="1">CGMCC 1.15931</strain>
    </source>
</reference>
<dbReference type="AlphaFoldDB" id="A0A6I3T3Z7"/>
<sequence>MKACKVSIVIEQAASGGHTWRTQVPVSNPGAIMAALRAAGLPLANASDIAEDESSQSQIVCVADVRDDTIHALVTTPTGLVYRFEPSDFEREFREFAARNYYWVTYAMADRERLSRMTEVPTKIIKGRALARGKAERVGCSLDALLHLVAAGARPSQSELV</sequence>
<dbReference type="EMBL" id="WNKZ01000168">
    <property type="protein sequence ID" value="MTV56380.1"/>
    <property type="molecule type" value="Genomic_DNA"/>
</dbReference>
<dbReference type="RefSeq" id="WP_155473598.1">
    <property type="nucleotide sequence ID" value="NZ_BMKG01000055.1"/>
</dbReference>
<gene>
    <name evidence="1" type="ORF">GCM10011572_53630</name>
    <name evidence="2" type="ORF">GM672_27040</name>
</gene>
<evidence type="ECO:0000313" key="2">
    <source>
        <dbReference type="EMBL" id="MTV56380.1"/>
    </source>
</evidence>
<evidence type="ECO:0000313" key="1">
    <source>
        <dbReference type="EMBL" id="GGC25524.1"/>
    </source>
</evidence>
<accession>A0A6I3T3Z7</accession>
<name>A0A6I3T3Z7_9BURK</name>
<reference evidence="4" key="2">
    <citation type="journal article" date="2019" name="Int. J. Syst. Evol. Microbiol.">
        <title>The Global Catalogue of Microorganisms (GCM) 10K type strain sequencing project: providing services to taxonomists for standard genome sequencing and annotation.</title>
        <authorList>
            <consortium name="The Broad Institute Genomics Platform"/>
            <consortium name="The Broad Institute Genome Sequencing Center for Infectious Disease"/>
            <person name="Wu L."/>
            <person name="Ma J."/>
        </authorList>
    </citation>
    <scope>NUCLEOTIDE SEQUENCE [LARGE SCALE GENOMIC DNA]</scope>
    <source>
        <strain evidence="4">CGMCC 1.15931</strain>
    </source>
</reference>
<protein>
    <submittedName>
        <fullName evidence="2">Uncharacterized protein</fullName>
    </submittedName>
</protein>
<comment type="caution">
    <text evidence="2">The sequence shown here is derived from an EMBL/GenBank/DDBJ whole genome shotgun (WGS) entry which is preliminary data.</text>
</comment>
<evidence type="ECO:0000313" key="3">
    <source>
        <dbReference type="Proteomes" id="UP000430634"/>
    </source>
</evidence>
<dbReference type="OrthoDB" id="9827462at2"/>
<dbReference type="Proteomes" id="UP000622638">
    <property type="component" value="Unassembled WGS sequence"/>
</dbReference>
<evidence type="ECO:0000313" key="4">
    <source>
        <dbReference type="Proteomes" id="UP000622638"/>
    </source>
</evidence>
<reference evidence="1" key="1">
    <citation type="journal article" date="2014" name="Int. J. Syst. Evol. Microbiol.">
        <title>Complete genome of a new Firmicutes species belonging to the dominant human colonic microbiota ('Ruminococcus bicirculans') reveals two chromosomes and a selective capacity to utilize plant glucans.</title>
        <authorList>
            <consortium name="NISC Comparative Sequencing Program"/>
            <person name="Wegmann U."/>
            <person name="Louis P."/>
            <person name="Goesmann A."/>
            <person name="Henrissat B."/>
            <person name="Duncan S.H."/>
            <person name="Flint H.J."/>
        </authorList>
    </citation>
    <scope>NUCLEOTIDE SEQUENCE</scope>
    <source>
        <strain evidence="1">CGMCC 1.15931</strain>
    </source>
</reference>
<dbReference type="EMBL" id="BMKG01000055">
    <property type="protein sequence ID" value="GGC25524.1"/>
    <property type="molecule type" value="Genomic_DNA"/>
</dbReference>
<keyword evidence="4" id="KW-1185">Reference proteome</keyword>
<reference evidence="2 3" key="3">
    <citation type="submission" date="2019-11" db="EMBL/GenBank/DDBJ databases">
        <title>Type strains purchased from KCTC, JCM and DSMZ.</title>
        <authorList>
            <person name="Lu H."/>
        </authorList>
    </citation>
    <scope>NUCLEOTIDE SEQUENCE [LARGE SCALE GENOMIC DNA]</scope>
    <source>
        <strain evidence="2 3">KCTC 52429</strain>
    </source>
</reference>